<organism evidence="12">
    <name type="scientific">Cupriavidus necator</name>
    <name type="common">Alcaligenes eutrophus</name>
    <name type="synonym">Ralstonia eutropha</name>
    <dbReference type="NCBI Taxonomy" id="106590"/>
    <lineage>
        <taxon>Bacteria</taxon>
        <taxon>Pseudomonadati</taxon>
        <taxon>Pseudomonadota</taxon>
        <taxon>Betaproteobacteria</taxon>
        <taxon>Burkholderiales</taxon>
        <taxon>Burkholderiaceae</taxon>
        <taxon>Cupriavidus</taxon>
    </lineage>
</organism>
<reference evidence="12" key="1">
    <citation type="submission" date="2016-09" db="EMBL/GenBank/DDBJ databases">
        <authorList>
            <person name="Capua I."/>
            <person name="De Benedictis P."/>
            <person name="Joannis T."/>
            <person name="Lombin L.H."/>
            <person name="Cattoli G."/>
        </authorList>
    </citation>
    <scope>NUCLEOTIDE SEQUENCE</scope>
    <source>
        <strain evidence="12">B9</strain>
    </source>
</reference>
<dbReference type="InterPro" id="IPR035919">
    <property type="entry name" value="EAL_sf"/>
</dbReference>
<protein>
    <recommendedName>
        <fullName evidence="2">cyclic-guanylate-specific phosphodiesterase</fullName>
        <ecNumber evidence="2">3.1.4.52</ecNumber>
    </recommendedName>
</protein>
<evidence type="ECO:0000256" key="7">
    <source>
        <dbReference type="ARBA" id="ARBA00022989"/>
    </source>
</evidence>
<feature type="domain" description="EAL" evidence="11">
    <location>
        <begin position="269"/>
        <end position="520"/>
    </location>
</feature>
<dbReference type="InterPro" id="IPR001633">
    <property type="entry name" value="EAL_dom"/>
</dbReference>
<evidence type="ECO:0000256" key="2">
    <source>
        <dbReference type="ARBA" id="ARBA00012282"/>
    </source>
</evidence>
<keyword evidence="3" id="KW-1003">Cell membrane</keyword>
<dbReference type="InterPro" id="IPR050706">
    <property type="entry name" value="Cyclic-di-GMP_PDE-like"/>
</dbReference>
<evidence type="ECO:0000259" key="11">
    <source>
        <dbReference type="PROSITE" id="PS50883"/>
    </source>
</evidence>
<evidence type="ECO:0000256" key="3">
    <source>
        <dbReference type="ARBA" id="ARBA00022475"/>
    </source>
</evidence>
<dbReference type="PANTHER" id="PTHR33121">
    <property type="entry name" value="CYCLIC DI-GMP PHOSPHODIESTERASE PDEF"/>
    <property type="match status" value="1"/>
</dbReference>
<sequence length="522" mass="57086">MKRPLFLAMAVILAFAAAVLPIAASMRVAEEEVARREVAQLQMLANAAVARMGMVMADATGALHEMEDLPDAPCSDGNLASLRRITFTFHHLRDAGRYAGNYRLCSALLGDVFRRHMTLPEPDWRDTQGFEYWFDLDTPLGAPGPAMLVGRHGHYVSIDPKSFVDIVELDGRHVGTVNTATGVFIATTTGADVAQMAREYQRNANGADELDNPGSSVRRSTRIPFAAVVLAPPTTLLATWPLLVGSFVVAGLAIGVLLAALVFRAMSRRVTMEGALRNAVRRRLLEVHYQPIVALEDGRCVGVEALLRWKRDGQPVPPDLLITLAEQTGLMPQITDHVLDRAIAELGPLLRARPGFYVSINVCADDVSSPRFLDVLTARLRGTGIAPRQIRIEITERSFLHAETALEVIQAFRDAGHPIYIDDFGTGYSSLSYLQVFKVDMLKIDKSFIDTIGREAASSTVAPHIIAMAEALGFEVVAEGIEHEDQARFLRERGAQFGQGWLFSRALPADGLRAYLASPARP</sequence>
<dbReference type="PANTHER" id="PTHR33121:SF79">
    <property type="entry name" value="CYCLIC DI-GMP PHOSPHODIESTERASE PDED-RELATED"/>
    <property type="match status" value="1"/>
</dbReference>
<evidence type="ECO:0000256" key="5">
    <source>
        <dbReference type="ARBA" id="ARBA00022692"/>
    </source>
</evidence>
<keyword evidence="6" id="KW-0378">Hydrolase</keyword>
<evidence type="ECO:0000256" key="6">
    <source>
        <dbReference type="ARBA" id="ARBA00022801"/>
    </source>
</evidence>
<dbReference type="SUPFAM" id="SSF141868">
    <property type="entry name" value="EAL domain-like"/>
    <property type="match status" value="1"/>
</dbReference>
<keyword evidence="4" id="KW-0973">c-di-GMP</keyword>
<dbReference type="AlphaFoldDB" id="A0A1K0IF50"/>
<comment type="subcellular location">
    <subcellularLocation>
        <location evidence="1">Cell membrane</location>
        <topology evidence="1">Multi-pass membrane protein</topology>
    </subcellularLocation>
</comment>
<keyword evidence="5 10" id="KW-0812">Transmembrane</keyword>
<evidence type="ECO:0000256" key="4">
    <source>
        <dbReference type="ARBA" id="ARBA00022636"/>
    </source>
</evidence>
<evidence type="ECO:0000256" key="10">
    <source>
        <dbReference type="SAM" id="Phobius"/>
    </source>
</evidence>
<evidence type="ECO:0000256" key="9">
    <source>
        <dbReference type="ARBA" id="ARBA00034290"/>
    </source>
</evidence>
<dbReference type="CDD" id="cd01948">
    <property type="entry name" value="EAL"/>
    <property type="match status" value="1"/>
</dbReference>
<evidence type="ECO:0000256" key="8">
    <source>
        <dbReference type="ARBA" id="ARBA00023136"/>
    </source>
</evidence>
<feature type="transmembrane region" description="Helical" evidence="10">
    <location>
        <begin position="240"/>
        <end position="263"/>
    </location>
</feature>
<dbReference type="Pfam" id="PF12792">
    <property type="entry name" value="CSS-motif"/>
    <property type="match status" value="1"/>
</dbReference>
<dbReference type="EC" id="3.1.4.52" evidence="2"/>
<keyword evidence="7 10" id="KW-1133">Transmembrane helix</keyword>
<dbReference type="PROSITE" id="PS50883">
    <property type="entry name" value="EAL"/>
    <property type="match status" value="1"/>
</dbReference>
<dbReference type="GO" id="GO:0071111">
    <property type="term" value="F:cyclic-guanylate-specific phosphodiesterase activity"/>
    <property type="evidence" value="ECO:0007669"/>
    <property type="project" value="UniProtKB-EC"/>
</dbReference>
<accession>A0A1K0IF50</accession>
<dbReference type="RefSeq" id="WP_340524725.1">
    <property type="nucleotide sequence ID" value="NZ_FMSH01000173.1"/>
</dbReference>
<dbReference type="Gene3D" id="3.20.20.450">
    <property type="entry name" value="EAL domain"/>
    <property type="match status" value="1"/>
</dbReference>
<dbReference type="SMART" id="SM00052">
    <property type="entry name" value="EAL"/>
    <property type="match status" value="1"/>
</dbReference>
<dbReference type="Pfam" id="PF00563">
    <property type="entry name" value="EAL"/>
    <property type="match status" value="1"/>
</dbReference>
<dbReference type="EMBL" id="FMSH01000173">
    <property type="protein sequence ID" value="SCU75830.1"/>
    <property type="molecule type" value="Genomic_DNA"/>
</dbReference>
<evidence type="ECO:0000256" key="1">
    <source>
        <dbReference type="ARBA" id="ARBA00004651"/>
    </source>
</evidence>
<proteinExistence type="predicted"/>
<dbReference type="InterPro" id="IPR024744">
    <property type="entry name" value="CSS-motif_dom"/>
</dbReference>
<name>A0A1K0IF50_CUPNE</name>
<keyword evidence="8 10" id="KW-0472">Membrane</keyword>
<dbReference type="GO" id="GO:0005886">
    <property type="term" value="C:plasma membrane"/>
    <property type="evidence" value="ECO:0007669"/>
    <property type="project" value="UniProtKB-SubCell"/>
</dbReference>
<comment type="catalytic activity">
    <reaction evidence="9">
        <text>3',3'-c-di-GMP + H2O = 5'-phosphoguanylyl(3'-&gt;5')guanosine + H(+)</text>
        <dbReference type="Rhea" id="RHEA:24902"/>
        <dbReference type="ChEBI" id="CHEBI:15377"/>
        <dbReference type="ChEBI" id="CHEBI:15378"/>
        <dbReference type="ChEBI" id="CHEBI:58754"/>
        <dbReference type="ChEBI" id="CHEBI:58805"/>
        <dbReference type="EC" id="3.1.4.52"/>
    </reaction>
</comment>
<gene>
    <name evidence="12" type="ORF">CNECB9_2540063</name>
</gene>
<evidence type="ECO:0000313" key="12">
    <source>
        <dbReference type="EMBL" id="SCU75830.1"/>
    </source>
</evidence>